<organism evidence="7 8">
    <name type="scientific">Devosia oryzisoli</name>
    <dbReference type="NCBI Taxonomy" id="2774138"/>
    <lineage>
        <taxon>Bacteria</taxon>
        <taxon>Pseudomonadati</taxon>
        <taxon>Pseudomonadota</taxon>
        <taxon>Alphaproteobacteria</taxon>
        <taxon>Hyphomicrobiales</taxon>
        <taxon>Devosiaceae</taxon>
        <taxon>Devosia</taxon>
    </lineage>
</organism>
<dbReference type="PROSITE" id="PS50893">
    <property type="entry name" value="ABC_TRANSPORTER_2"/>
    <property type="match status" value="1"/>
</dbReference>
<dbReference type="InterPro" id="IPR050319">
    <property type="entry name" value="ABC_transp_ATP-bind"/>
</dbReference>
<name>A0A927IQT7_9HYPH</name>
<protein>
    <submittedName>
        <fullName evidence="7">ATP-binding cassette domain-containing protein</fullName>
    </submittedName>
</protein>
<dbReference type="Pfam" id="PF00005">
    <property type="entry name" value="ABC_tran"/>
    <property type="match status" value="1"/>
</dbReference>
<dbReference type="InterPro" id="IPR003593">
    <property type="entry name" value="AAA+_ATPase"/>
</dbReference>
<evidence type="ECO:0000256" key="2">
    <source>
        <dbReference type="ARBA" id="ARBA00005417"/>
    </source>
</evidence>
<gene>
    <name evidence="7" type="ORF">IC608_10915</name>
</gene>
<dbReference type="Pfam" id="PF08352">
    <property type="entry name" value="oligo_HPY"/>
    <property type="match status" value="1"/>
</dbReference>
<proteinExistence type="inferred from homology"/>
<dbReference type="GO" id="GO:0005886">
    <property type="term" value="C:plasma membrane"/>
    <property type="evidence" value="ECO:0007669"/>
    <property type="project" value="UniProtKB-SubCell"/>
</dbReference>
<dbReference type="InterPro" id="IPR013563">
    <property type="entry name" value="Oligopep_ABC_C"/>
</dbReference>
<feature type="domain" description="ABC transporter" evidence="6">
    <location>
        <begin position="12"/>
        <end position="256"/>
    </location>
</feature>
<evidence type="ECO:0000256" key="1">
    <source>
        <dbReference type="ARBA" id="ARBA00004417"/>
    </source>
</evidence>
<evidence type="ECO:0000256" key="5">
    <source>
        <dbReference type="ARBA" id="ARBA00022840"/>
    </source>
</evidence>
<dbReference type="PANTHER" id="PTHR43776">
    <property type="entry name" value="TRANSPORT ATP-BINDING PROTEIN"/>
    <property type="match status" value="1"/>
</dbReference>
<dbReference type="InterPro" id="IPR003439">
    <property type="entry name" value="ABC_transporter-like_ATP-bd"/>
</dbReference>
<keyword evidence="3" id="KW-0813">Transport</keyword>
<evidence type="ECO:0000313" key="8">
    <source>
        <dbReference type="Proteomes" id="UP000654108"/>
    </source>
</evidence>
<dbReference type="NCBIfam" id="TIGR01727">
    <property type="entry name" value="oligo_HPY"/>
    <property type="match status" value="1"/>
</dbReference>
<sequence>MGGCAMEHPPLISVEGLSKRFPTRAGDVHALEDVNFSIPRGSIVGLVGESGSGKTTLGRCILRLVEPSEGRVMFDGQNILDLPPKELRALRRRMQIIFQDPFSSLNPRMRVRTIIEEGLIAHRLGGTSRERRDRVATLLEEVGLQADHMTRFAHEFSGGQRQRVGIARALAIEPEFIVADESVSALDVSVQAQILNLLLDLCEARNLTMLFIAHDLSVVEYLCDQVVVMYLGHVVENGSTALVHSQPAHPYTTALLSAAPVPDPFAGRDRNILKGEIPSPLSPPSGCVFHTRCPLMVEHCRQAVPELRAVGGRRVACHRAEDVLAMGPATGAAATL</sequence>
<dbReference type="GO" id="GO:0005524">
    <property type="term" value="F:ATP binding"/>
    <property type="evidence" value="ECO:0007669"/>
    <property type="project" value="UniProtKB-KW"/>
</dbReference>
<evidence type="ECO:0000256" key="4">
    <source>
        <dbReference type="ARBA" id="ARBA00022741"/>
    </source>
</evidence>
<dbReference type="SUPFAM" id="SSF52540">
    <property type="entry name" value="P-loop containing nucleoside triphosphate hydrolases"/>
    <property type="match status" value="1"/>
</dbReference>
<evidence type="ECO:0000313" key="7">
    <source>
        <dbReference type="EMBL" id="MBD8065985.1"/>
    </source>
</evidence>
<dbReference type="InterPro" id="IPR017871">
    <property type="entry name" value="ABC_transporter-like_CS"/>
</dbReference>
<keyword evidence="8" id="KW-1185">Reference proteome</keyword>
<dbReference type="FunFam" id="3.40.50.300:FF:000016">
    <property type="entry name" value="Oligopeptide ABC transporter ATP-binding component"/>
    <property type="match status" value="1"/>
</dbReference>
<dbReference type="Proteomes" id="UP000654108">
    <property type="component" value="Unassembled WGS sequence"/>
</dbReference>
<dbReference type="SMART" id="SM00382">
    <property type="entry name" value="AAA"/>
    <property type="match status" value="1"/>
</dbReference>
<comment type="caution">
    <text evidence="7">The sequence shown here is derived from an EMBL/GenBank/DDBJ whole genome shotgun (WGS) entry which is preliminary data.</text>
</comment>
<dbReference type="AlphaFoldDB" id="A0A927IQT7"/>
<dbReference type="EMBL" id="JACYFU010000002">
    <property type="protein sequence ID" value="MBD8065985.1"/>
    <property type="molecule type" value="Genomic_DNA"/>
</dbReference>
<keyword evidence="4" id="KW-0547">Nucleotide-binding</keyword>
<evidence type="ECO:0000256" key="3">
    <source>
        <dbReference type="ARBA" id="ARBA00022448"/>
    </source>
</evidence>
<evidence type="ECO:0000259" key="6">
    <source>
        <dbReference type="PROSITE" id="PS50893"/>
    </source>
</evidence>
<dbReference type="PROSITE" id="PS00211">
    <property type="entry name" value="ABC_TRANSPORTER_1"/>
    <property type="match status" value="1"/>
</dbReference>
<reference evidence="7" key="1">
    <citation type="submission" date="2020-09" db="EMBL/GenBank/DDBJ databases">
        <title>Genome seq and assembly of Devosia sp.</title>
        <authorList>
            <person name="Chhetri G."/>
        </authorList>
    </citation>
    <scope>NUCLEOTIDE SEQUENCE</scope>
    <source>
        <strain evidence="7">PTR5</strain>
    </source>
</reference>
<dbReference type="Gene3D" id="3.40.50.300">
    <property type="entry name" value="P-loop containing nucleotide triphosphate hydrolases"/>
    <property type="match status" value="1"/>
</dbReference>
<comment type="subcellular location">
    <subcellularLocation>
        <location evidence="1">Cell inner membrane</location>
        <topology evidence="1">Peripheral membrane protein</topology>
    </subcellularLocation>
</comment>
<dbReference type="GO" id="GO:0016887">
    <property type="term" value="F:ATP hydrolysis activity"/>
    <property type="evidence" value="ECO:0007669"/>
    <property type="project" value="InterPro"/>
</dbReference>
<accession>A0A927IQT7</accession>
<dbReference type="GO" id="GO:0055085">
    <property type="term" value="P:transmembrane transport"/>
    <property type="evidence" value="ECO:0007669"/>
    <property type="project" value="UniProtKB-ARBA"/>
</dbReference>
<dbReference type="GO" id="GO:0015833">
    <property type="term" value="P:peptide transport"/>
    <property type="evidence" value="ECO:0007669"/>
    <property type="project" value="InterPro"/>
</dbReference>
<keyword evidence="5 7" id="KW-0067">ATP-binding</keyword>
<dbReference type="PANTHER" id="PTHR43776:SF7">
    <property type="entry name" value="D,D-DIPEPTIDE TRANSPORT ATP-BINDING PROTEIN DDPF-RELATED"/>
    <property type="match status" value="1"/>
</dbReference>
<dbReference type="InterPro" id="IPR027417">
    <property type="entry name" value="P-loop_NTPase"/>
</dbReference>
<comment type="similarity">
    <text evidence="2">Belongs to the ABC transporter superfamily.</text>
</comment>
<dbReference type="CDD" id="cd03257">
    <property type="entry name" value="ABC_NikE_OppD_transporters"/>
    <property type="match status" value="1"/>
</dbReference>